<sequence>LFSHRHLLLLHVHSHLSAQSTCTLLCPNSWSSLNLVKTKDIIKVSNMPDINGEEEEFKDDWNCISDITDQ</sequence>
<dbReference type="GeneID" id="64626008"/>
<evidence type="ECO:0000313" key="3">
    <source>
        <dbReference type="Proteomes" id="UP000807769"/>
    </source>
</evidence>
<feature type="chain" id="PRO_5040410472" evidence="1">
    <location>
        <begin position="19"/>
        <end position="70"/>
    </location>
</feature>
<dbReference type="AlphaFoldDB" id="A0A9P7DPY9"/>
<protein>
    <submittedName>
        <fullName evidence="2">Uncharacterized protein</fullName>
    </submittedName>
</protein>
<dbReference type="Proteomes" id="UP000807769">
    <property type="component" value="Unassembled WGS sequence"/>
</dbReference>
<dbReference type="OrthoDB" id="3258476at2759"/>
<comment type="caution">
    <text evidence="2">The sequence shown here is derived from an EMBL/GenBank/DDBJ whole genome shotgun (WGS) entry which is preliminary data.</text>
</comment>
<feature type="signal peptide" evidence="1">
    <location>
        <begin position="1"/>
        <end position="18"/>
    </location>
</feature>
<name>A0A9P7DPY9_9AGAM</name>
<evidence type="ECO:0000256" key="1">
    <source>
        <dbReference type="SAM" id="SignalP"/>
    </source>
</evidence>
<accession>A0A9P7DPY9</accession>
<feature type="non-terminal residue" evidence="2">
    <location>
        <position position="1"/>
    </location>
</feature>
<dbReference type="EMBL" id="JABBWG010000119">
    <property type="protein sequence ID" value="KAG1800133.1"/>
    <property type="molecule type" value="Genomic_DNA"/>
</dbReference>
<proteinExistence type="predicted"/>
<organism evidence="2 3">
    <name type="scientific">Suillus subaureus</name>
    <dbReference type="NCBI Taxonomy" id="48587"/>
    <lineage>
        <taxon>Eukaryota</taxon>
        <taxon>Fungi</taxon>
        <taxon>Dikarya</taxon>
        <taxon>Basidiomycota</taxon>
        <taxon>Agaricomycotina</taxon>
        <taxon>Agaricomycetes</taxon>
        <taxon>Agaricomycetidae</taxon>
        <taxon>Boletales</taxon>
        <taxon>Suillineae</taxon>
        <taxon>Suillaceae</taxon>
        <taxon>Suillus</taxon>
    </lineage>
</organism>
<dbReference type="RefSeq" id="XP_041185854.1">
    <property type="nucleotide sequence ID" value="XM_041331991.1"/>
</dbReference>
<evidence type="ECO:0000313" key="2">
    <source>
        <dbReference type="EMBL" id="KAG1800133.1"/>
    </source>
</evidence>
<reference evidence="2" key="1">
    <citation type="journal article" date="2020" name="New Phytol.">
        <title>Comparative genomics reveals dynamic genome evolution in host specialist ectomycorrhizal fungi.</title>
        <authorList>
            <person name="Lofgren L.A."/>
            <person name="Nguyen N.H."/>
            <person name="Vilgalys R."/>
            <person name="Ruytinx J."/>
            <person name="Liao H.L."/>
            <person name="Branco S."/>
            <person name="Kuo A."/>
            <person name="LaButti K."/>
            <person name="Lipzen A."/>
            <person name="Andreopoulos W."/>
            <person name="Pangilinan J."/>
            <person name="Riley R."/>
            <person name="Hundley H."/>
            <person name="Na H."/>
            <person name="Barry K."/>
            <person name="Grigoriev I.V."/>
            <person name="Stajich J.E."/>
            <person name="Kennedy P.G."/>
        </authorList>
    </citation>
    <scope>NUCLEOTIDE SEQUENCE</scope>
    <source>
        <strain evidence="2">MN1</strain>
    </source>
</reference>
<keyword evidence="1" id="KW-0732">Signal</keyword>
<keyword evidence="3" id="KW-1185">Reference proteome</keyword>
<gene>
    <name evidence="2" type="ORF">BJ212DRAFT_1287473</name>
</gene>